<keyword evidence="2" id="KW-1185">Reference proteome</keyword>
<evidence type="ECO:0000313" key="3">
    <source>
        <dbReference type="WBParaSite" id="HNAJ_0000683401-mRNA-1"/>
    </source>
</evidence>
<evidence type="ECO:0000313" key="2">
    <source>
        <dbReference type="Proteomes" id="UP000278807"/>
    </source>
</evidence>
<reference evidence="1 2" key="2">
    <citation type="submission" date="2018-11" db="EMBL/GenBank/DDBJ databases">
        <authorList>
            <consortium name="Pathogen Informatics"/>
        </authorList>
    </citation>
    <scope>NUCLEOTIDE SEQUENCE [LARGE SCALE GENOMIC DNA]</scope>
</reference>
<gene>
    <name evidence="1" type="ORF">HNAJ_LOCUS6830</name>
</gene>
<dbReference type="WBParaSite" id="HNAJ_0000683401-mRNA-1">
    <property type="protein sequence ID" value="HNAJ_0000683401-mRNA-1"/>
    <property type="gene ID" value="HNAJ_0000683401"/>
</dbReference>
<accession>A0A0R3TIE3</accession>
<name>A0A0R3TIE3_RODNA</name>
<dbReference type="AlphaFoldDB" id="A0A0R3TIE3"/>
<evidence type="ECO:0000313" key="1">
    <source>
        <dbReference type="EMBL" id="VDO02690.1"/>
    </source>
</evidence>
<sequence>MNTNDIEMTEINSCEDNPSVVTNTNFGDDPFGELQTSGTWLLLVGGILDLGLRFDFVLSGSSGACSRMFKLGG</sequence>
<reference evidence="3" key="1">
    <citation type="submission" date="2017-02" db="UniProtKB">
        <authorList>
            <consortium name="WormBaseParasite"/>
        </authorList>
    </citation>
    <scope>IDENTIFICATION</scope>
</reference>
<dbReference type="EMBL" id="UZAE01008587">
    <property type="protein sequence ID" value="VDO02690.1"/>
    <property type="molecule type" value="Genomic_DNA"/>
</dbReference>
<organism evidence="3">
    <name type="scientific">Rodentolepis nana</name>
    <name type="common">Dwarf tapeworm</name>
    <name type="synonym">Hymenolepis nana</name>
    <dbReference type="NCBI Taxonomy" id="102285"/>
    <lineage>
        <taxon>Eukaryota</taxon>
        <taxon>Metazoa</taxon>
        <taxon>Spiralia</taxon>
        <taxon>Lophotrochozoa</taxon>
        <taxon>Platyhelminthes</taxon>
        <taxon>Cestoda</taxon>
        <taxon>Eucestoda</taxon>
        <taxon>Cyclophyllidea</taxon>
        <taxon>Hymenolepididae</taxon>
        <taxon>Rodentolepis</taxon>
    </lineage>
</organism>
<dbReference type="Proteomes" id="UP000278807">
    <property type="component" value="Unassembled WGS sequence"/>
</dbReference>
<proteinExistence type="predicted"/>
<protein>
    <submittedName>
        <fullName evidence="1 3">Uncharacterized protein</fullName>
    </submittedName>
</protein>